<name>A0ABM6T1T6_9ACTN</name>
<gene>
    <name evidence="2" type="ORF">C4B68_39825</name>
</gene>
<keyword evidence="1" id="KW-0175">Coiled coil</keyword>
<sequence>MDAVWLILGIVLVAGVALGTRRCWRLYRYPGSREDAFGPAHEAERQELDQHRDAVRSLRSTARQELRAARDRVAEVDQAYARQIRELEQAWQQEHEDVGRGEHGGSLGAVSLYKHVLVFKERDMPLKDLSSVEMKRDESHYYLYLIWPKGYKDYESFAFAEYTEQQVLDLEAAITNAVISEKETCADRAASIRTIEAKLAAARADTGPRQAARQHLVL</sequence>
<evidence type="ECO:0008006" key="4">
    <source>
        <dbReference type="Google" id="ProtNLM"/>
    </source>
</evidence>
<proteinExistence type="predicted"/>
<organism evidence="2 3">
    <name type="scientific">Streptomyces dengpaensis</name>
    <dbReference type="NCBI Taxonomy" id="2049881"/>
    <lineage>
        <taxon>Bacteria</taxon>
        <taxon>Bacillati</taxon>
        <taxon>Actinomycetota</taxon>
        <taxon>Actinomycetes</taxon>
        <taxon>Kitasatosporales</taxon>
        <taxon>Streptomycetaceae</taxon>
        <taxon>Streptomyces</taxon>
    </lineage>
</organism>
<evidence type="ECO:0000313" key="2">
    <source>
        <dbReference type="EMBL" id="AVH60870.1"/>
    </source>
</evidence>
<reference evidence="2 3" key="1">
    <citation type="submission" date="2018-02" db="EMBL/GenBank/DDBJ databases">
        <title>Complete genome sequence of Streptomyces dengpaensis, the producer of angucyclines.</title>
        <authorList>
            <person name="Yumei L."/>
        </authorList>
    </citation>
    <scope>NUCLEOTIDE SEQUENCE [LARGE SCALE GENOMIC DNA]</scope>
    <source>
        <strain evidence="2 3">XZHG99</strain>
    </source>
</reference>
<evidence type="ECO:0000313" key="3">
    <source>
        <dbReference type="Proteomes" id="UP000238413"/>
    </source>
</evidence>
<accession>A0ABM6T1T6</accession>
<feature type="coiled-coil region" evidence="1">
    <location>
        <begin position="41"/>
        <end position="86"/>
    </location>
</feature>
<dbReference type="EMBL" id="CP026652">
    <property type="protein sequence ID" value="AVH60870.1"/>
    <property type="molecule type" value="Genomic_DNA"/>
</dbReference>
<dbReference type="RefSeq" id="WP_104880058.1">
    <property type="nucleotide sequence ID" value="NZ_CP026652.1"/>
</dbReference>
<keyword evidence="3" id="KW-1185">Reference proteome</keyword>
<dbReference type="Proteomes" id="UP000238413">
    <property type="component" value="Chromosome"/>
</dbReference>
<protein>
    <recommendedName>
        <fullName evidence="4">DUF4041 domain-containing protein</fullName>
    </recommendedName>
</protein>
<evidence type="ECO:0000256" key="1">
    <source>
        <dbReference type="SAM" id="Coils"/>
    </source>
</evidence>